<comment type="caution">
    <text evidence="1">The sequence shown here is derived from an EMBL/GenBank/DDBJ whole genome shotgun (WGS) entry which is preliminary data.</text>
</comment>
<reference evidence="1 2" key="1">
    <citation type="submission" date="2016-06" db="EMBL/GenBank/DDBJ databases">
        <authorList>
            <person name="Kjaerup R.B."/>
            <person name="Dalgaard T.S."/>
            <person name="Juul-Madsen H.R."/>
        </authorList>
    </citation>
    <scope>NUCLEOTIDE SEQUENCE [LARGE SCALE GENOMIC DNA]</scope>
    <source>
        <strain evidence="1 2">GCSL-Mp3</strain>
    </source>
</reference>
<organism evidence="1 2">
    <name type="scientific">Morganella psychrotolerans</name>
    <dbReference type="NCBI Taxonomy" id="368603"/>
    <lineage>
        <taxon>Bacteria</taxon>
        <taxon>Pseudomonadati</taxon>
        <taxon>Pseudomonadota</taxon>
        <taxon>Gammaproteobacteria</taxon>
        <taxon>Enterobacterales</taxon>
        <taxon>Morganellaceae</taxon>
        <taxon>Morganella</taxon>
    </lineage>
</organism>
<protein>
    <submittedName>
        <fullName evidence="1">Uncharacterized protein</fullName>
    </submittedName>
</protein>
<dbReference type="AlphaFoldDB" id="A0A1B8HA41"/>
<sequence length="93" mass="9116">MKVLAQTELNDVSGGLILLSALTSSYGASMGQAIGSIVDVSYKVAGKNTNFALAGATLGSGIGAAVGLSPVKAIAGIGQGVNLIIDNARILKA</sequence>
<dbReference type="RefSeq" id="WP_067424216.1">
    <property type="nucleotide sequence ID" value="NZ_CBCPID010000011.1"/>
</dbReference>
<dbReference type="EMBL" id="LZEX01000023">
    <property type="protein sequence ID" value="OBU05932.1"/>
    <property type="molecule type" value="Genomic_DNA"/>
</dbReference>
<name>A0A1B8HA41_9GAMM</name>
<evidence type="ECO:0000313" key="2">
    <source>
        <dbReference type="Proteomes" id="UP000092247"/>
    </source>
</evidence>
<accession>A0A1B8HA41</accession>
<gene>
    <name evidence="1" type="ORF">AYY17_06240</name>
</gene>
<evidence type="ECO:0000313" key="1">
    <source>
        <dbReference type="EMBL" id="OBU05932.1"/>
    </source>
</evidence>
<dbReference type="Proteomes" id="UP000092247">
    <property type="component" value="Unassembled WGS sequence"/>
</dbReference>
<proteinExistence type="predicted"/>